<keyword evidence="1" id="KW-0812">Transmembrane</keyword>
<keyword evidence="3" id="KW-1185">Reference proteome</keyword>
<dbReference type="Proteomes" id="UP001235840">
    <property type="component" value="Unassembled WGS sequence"/>
</dbReference>
<comment type="caution">
    <text evidence="2">The sequence shown here is derived from an EMBL/GenBank/DDBJ whole genome shotgun (WGS) entry which is preliminary data.</text>
</comment>
<evidence type="ECO:0000313" key="2">
    <source>
        <dbReference type="EMBL" id="MDQ0166011.1"/>
    </source>
</evidence>
<dbReference type="EMBL" id="JAUSTY010000006">
    <property type="protein sequence ID" value="MDQ0166011.1"/>
    <property type="molecule type" value="Genomic_DNA"/>
</dbReference>
<accession>A0ABT9VYD5</accession>
<evidence type="ECO:0008006" key="4">
    <source>
        <dbReference type="Google" id="ProtNLM"/>
    </source>
</evidence>
<keyword evidence="1" id="KW-1133">Transmembrane helix</keyword>
<name>A0ABT9VYD5_9BACI</name>
<protein>
    <recommendedName>
        <fullName evidence="4">DUF3139 domain-containing protein</fullName>
    </recommendedName>
</protein>
<reference evidence="2 3" key="1">
    <citation type="submission" date="2023-07" db="EMBL/GenBank/DDBJ databases">
        <title>Genomic Encyclopedia of Type Strains, Phase IV (KMG-IV): sequencing the most valuable type-strain genomes for metagenomic binning, comparative biology and taxonomic classification.</title>
        <authorList>
            <person name="Goeker M."/>
        </authorList>
    </citation>
    <scope>NUCLEOTIDE SEQUENCE [LARGE SCALE GENOMIC DNA]</scope>
    <source>
        <strain evidence="2 3">DSM 12751</strain>
    </source>
</reference>
<dbReference type="RefSeq" id="WP_343834687.1">
    <property type="nucleotide sequence ID" value="NZ_BAAADK010000032.1"/>
</dbReference>
<organism evidence="2 3">
    <name type="scientific">Caldalkalibacillus horti</name>
    <dbReference type="NCBI Taxonomy" id="77523"/>
    <lineage>
        <taxon>Bacteria</taxon>
        <taxon>Bacillati</taxon>
        <taxon>Bacillota</taxon>
        <taxon>Bacilli</taxon>
        <taxon>Bacillales</taxon>
        <taxon>Bacillaceae</taxon>
        <taxon>Caldalkalibacillus</taxon>
    </lineage>
</organism>
<sequence>MGYMLTGAVALVIVAFFVFRPYWIDYQIIEKMTMLEDYLEDRYPKEKWDITAIDHRTYRQYNPYHLIVAFESEPGWQYAYYVSSEGNVKQVWHSVDSEHENLNGDGKFLE</sequence>
<proteinExistence type="predicted"/>
<evidence type="ECO:0000313" key="3">
    <source>
        <dbReference type="Proteomes" id="UP001235840"/>
    </source>
</evidence>
<feature type="transmembrane region" description="Helical" evidence="1">
    <location>
        <begin position="6"/>
        <end position="24"/>
    </location>
</feature>
<keyword evidence="1" id="KW-0472">Membrane</keyword>
<gene>
    <name evidence="2" type="ORF">J2S11_001912</name>
</gene>
<evidence type="ECO:0000256" key="1">
    <source>
        <dbReference type="SAM" id="Phobius"/>
    </source>
</evidence>